<proteinExistence type="predicted"/>
<accession>A0A3Q9FTH7</accession>
<keyword evidence="3" id="KW-1185">Reference proteome</keyword>
<feature type="transmembrane region" description="Helical" evidence="1">
    <location>
        <begin position="187"/>
        <end position="206"/>
    </location>
</feature>
<dbReference type="AlphaFoldDB" id="A0A3Q9FTH7"/>
<evidence type="ECO:0008006" key="4">
    <source>
        <dbReference type="Google" id="ProtNLM"/>
    </source>
</evidence>
<evidence type="ECO:0000313" key="2">
    <source>
        <dbReference type="EMBL" id="AZQ70323.1"/>
    </source>
</evidence>
<dbReference type="RefSeq" id="WP_126912888.1">
    <property type="nucleotide sequence ID" value="NZ_CP034587.1"/>
</dbReference>
<keyword evidence="1" id="KW-1133">Transmembrane helix</keyword>
<feature type="transmembrane region" description="Helical" evidence="1">
    <location>
        <begin position="46"/>
        <end position="66"/>
    </location>
</feature>
<dbReference type="Proteomes" id="UP000267900">
    <property type="component" value="Chromosome"/>
</dbReference>
<name>A0A3Q9FTH7_STRLT</name>
<feature type="transmembrane region" description="Helical" evidence="1">
    <location>
        <begin position="103"/>
        <end position="120"/>
    </location>
</feature>
<sequence>MTDVSSAPSRRFGPSAMLSWAVTIACNVVLPFVTYNQLTGAGWSDFSALVASGVWPVVDVVIYLIWHRRVDEFAVLTLIFLVLTIAVTGVGPHSARLLLVKDSLITGLFGVVCLISLATPRPLMFYLGRKFGTDGSANAVAHWNGLWRHESFRRTMTLITMVWGLGYVVEAIARVGLSYALSTGAMVAVNSVLAYGVPALLIAWTITHSKRARAKGHAEATAPAAEAAATAV</sequence>
<organism evidence="2 3">
    <name type="scientific">Streptomyces luteoverticillatus</name>
    <name type="common">Streptoverticillium luteoverticillatus</name>
    <dbReference type="NCBI Taxonomy" id="66425"/>
    <lineage>
        <taxon>Bacteria</taxon>
        <taxon>Bacillati</taxon>
        <taxon>Actinomycetota</taxon>
        <taxon>Actinomycetes</taxon>
        <taxon>Kitasatosporales</taxon>
        <taxon>Streptomycetaceae</taxon>
        <taxon>Streptomyces</taxon>
    </lineage>
</organism>
<feature type="transmembrane region" description="Helical" evidence="1">
    <location>
        <begin position="12"/>
        <end position="34"/>
    </location>
</feature>
<protein>
    <recommendedName>
        <fullName evidence="4">DUF3159 domain-containing protein</fullName>
    </recommendedName>
</protein>
<feature type="transmembrane region" description="Helical" evidence="1">
    <location>
        <begin position="73"/>
        <end position="91"/>
    </location>
</feature>
<gene>
    <name evidence="2" type="ORF">EKH77_03010</name>
</gene>
<reference evidence="2 3" key="1">
    <citation type="submission" date="2018-12" db="EMBL/GenBank/DDBJ databases">
        <title>The whole draft genome of Streptomyce luteoverticillatus CGMCC 15060.</title>
        <authorList>
            <person name="Feng Z."/>
            <person name="Chen G."/>
            <person name="Zhang J."/>
            <person name="Zhu H."/>
            <person name="Yu X."/>
            <person name="Zhang W."/>
            <person name="Zhang X."/>
        </authorList>
    </citation>
    <scope>NUCLEOTIDE SEQUENCE [LARGE SCALE GENOMIC DNA]</scope>
    <source>
        <strain evidence="2 3">CGMCC 15060</strain>
    </source>
</reference>
<evidence type="ECO:0000313" key="3">
    <source>
        <dbReference type="Proteomes" id="UP000267900"/>
    </source>
</evidence>
<dbReference type="EMBL" id="CP034587">
    <property type="protein sequence ID" value="AZQ70323.1"/>
    <property type="molecule type" value="Genomic_DNA"/>
</dbReference>
<evidence type="ECO:0000256" key="1">
    <source>
        <dbReference type="SAM" id="Phobius"/>
    </source>
</evidence>
<keyword evidence="1" id="KW-0472">Membrane</keyword>
<feature type="transmembrane region" description="Helical" evidence="1">
    <location>
        <begin position="158"/>
        <end position="181"/>
    </location>
</feature>
<dbReference type="NCBIfam" id="NF041646">
    <property type="entry name" value="VC0807_fam"/>
    <property type="match status" value="1"/>
</dbReference>
<keyword evidence="1" id="KW-0812">Transmembrane</keyword>
<dbReference type="OrthoDB" id="7276421at2"/>